<evidence type="ECO:0000313" key="5">
    <source>
        <dbReference type="EMBL" id="GIF57803.1"/>
    </source>
</evidence>
<protein>
    <recommendedName>
        <fullName evidence="4">Bacterial bifunctional deaminase-reductase C-terminal domain-containing protein</fullName>
    </recommendedName>
</protein>
<sequence length="247" mass="26500">MTRRPTVIAKCAITLDGYMDKAGDGGGFPVSSREDGEATGRLRIWADAILVGADTVRRDKPRLLARSDEARSVRVSSGRPPDPLKCVMTRSGNIDPDNPFFTAGESTKYVLGQDPELAAGNLAGLAGVRVVPGLKDLEDVASFLGEQGIARLLIEGGPQIIGQWLEADLVDEMRVAIAPIIMGRLGHGSLGHVSTSTAWGYQRMTVTGRRELGDTTVVFLRPPTRTHNPILPKVDEIALHELDSLVA</sequence>
<keyword evidence="3" id="KW-0560">Oxidoreductase</keyword>
<reference evidence="5 6" key="1">
    <citation type="submission" date="2021-01" db="EMBL/GenBank/DDBJ databases">
        <title>Whole genome shotgun sequence of Asanoa iriomotensis NBRC 100142.</title>
        <authorList>
            <person name="Komaki H."/>
            <person name="Tamura T."/>
        </authorList>
    </citation>
    <scope>NUCLEOTIDE SEQUENCE [LARGE SCALE GENOMIC DNA]</scope>
    <source>
        <strain evidence="5 6">NBRC 100142</strain>
    </source>
</reference>
<organism evidence="5 6">
    <name type="scientific">Asanoa iriomotensis</name>
    <dbReference type="NCBI Taxonomy" id="234613"/>
    <lineage>
        <taxon>Bacteria</taxon>
        <taxon>Bacillati</taxon>
        <taxon>Actinomycetota</taxon>
        <taxon>Actinomycetes</taxon>
        <taxon>Micromonosporales</taxon>
        <taxon>Micromonosporaceae</taxon>
        <taxon>Asanoa</taxon>
    </lineage>
</organism>
<name>A0ABQ4C4U7_9ACTN</name>
<keyword evidence="2" id="KW-0521">NADP</keyword>
<dbReference type="InterPro" id="IPR050765">
    <property type="entry name" value="Riboflavin_Biosynth_HTPR"/>
</dbReference>
<dbReference type="Gene3D" id="3.40.430.10">
    <property type="entry name" value="Dihydrofolate Reductase, subunit A"/>
    <property type="match status" value="1"/>
</dbReference>
<proteinExistence type="predicted"/>
<keyword evidence="6" id="KW-1185">Reference proteome</keyword>
<dbReference type="SUPFAM" id="SSF53597">
    <property type="entry name" value="Dihydrofolate reductase-like"/>
    <property type="match status" value="1"/>
</dbReference>
<dbReference type="PANTHER" id="PTHR38011">
    <property type="entry name" value="DIHYDROFOLATE REDUCTASE FAMILY PROTEIN (AFU_ORTHOLOGUE AFUA_8G06820)"/>
    <property type="match status" value="1"/>
</dbReference>
<evidence type="ECO:0000313" key="6">
    <source>
        <dbReference type="Proteomes" id="UP000624325"/>
    </source>
</evidence>
<dbReference type="Pfam" id="PF01872">
    <property type="entry name" value="RibD_C"/>
    <property type="match status" value="1"/>
</dbReference>
<evidence type="ECO:0000256" key="1">
    <source>
        <dbReference type="ARBA" id="ARBA00005104"/>
    </source>
</evidence>
<accession>A0ABQ4C4U7</accession>
<dbReference type="EMBL" id="BONC01000026">
    <property type="protein sequence ID" value="GIF57803.1"/>
    <property type="molecule type" value="Genomic_DNA"/>
</dbReference>
<dbReference type="RefSeq" id="WP_203704102.1">
    <property type="nucleotide sequence ID" value="NZ_BAAALU010000009.1"/>
</dbReference>
<gene>
    <name evidence="5" type="ORF">Air01nite_38980</name>
</gene>
<evidence type="ECO:0000256" key="2">
    <source>
        <dbReference type="ARBA" id="ARBA00022857"/>
    </source>
</evidence>
<dbReference type="InterPro" id="IPR002734">
    <property type="entry name" value="RibDG_C"/>
</dbReference>
<feature type="domain" description="Bacterial bifunctional deaminase-reductase C-terminal" evidence="4">
    <location>
        <begin position="5"/>
        <end position="193"/>
    </location>
</feature>
<dbReference type="InterPro" id="IPR024072">
    <property type="entry name" value="DHFR-like_dom_sf"/>
</dbReference>
<dbReference type="Proteomes" id="UP000624325">
    <property type="component" value="Unassembled WGS sequence"/>
</dbReference>
<comment type="caution">
    <text evidence="5">The sequence shown here is derived from an EMBL/GenBank/DDBJ whole genome shotgun (WGS) entry which is preliminary data.</text>
</comment>
<evidence type="ECO:0000259" key="4">
    <source>
        <dbReference type="Pfam" id="PF01872"/>
    </source>
</evidence>
<evidence type="ECO:0000256" key="3">
    <source>
        <dbReference type="ARBA" id="ARBA00023002"/>
    </source>
</evidence>
<dbReference type="PANTHER" id="PTHR38011:SF7">
    <property type="entry name" value="2,5-DIAMINO-6-RIBOSYLAMINO-4(3H)-PYRIMIDINONE 5'-PHOSPHATE REDUCTASE"/>
    <property type="match status" value="1"/>
</dbReference>
<comment type="pathway">
    <text evidence="1">Cofactor biosynthesis; riboflavin biosynthesis.</text>
</comment>